<feature type="transmembrane region" description="Helical" evidence="6">
    <location>
        <begin position="278"/>
        <end position="297"/>
    </location>
</feature>
<organism evidence="7 8">
    <name type="scientific">Bacillus taeanensis</name>
    <dbReference type="NCBI Taxonomy" id="273032"/>
    <lineage>
        <taxon>Bacteria</taxon>
        <taxon>Bacillati</taxon>
        <taxon>Bacillota</taxon>
        <taxon>Bacilli</taxon>
        <taxon>Bacillales</taxon>
        <taxon>Bacillaceae</taxon>
        <taxon>Bacillus</taxon>
    </lineage>
</organism>
<dbReference type="RefSeq" id="WP_113806893.1">
    <property type="nucleotide sequence ID" value="NZ_QOCW01000017.1"/>
</dbReference>
<dbReference type="Proteomes" id="UP000253314">
    <property type="component" value="Unassembled WGS sequence"/>
</dbReference>
<accession>A0A366XRZ3</accession>
<evidence type="ECO:0000313" key="8">
    <source>
        <dbReference type="Proteomes" id="UP000253314"/>
    </source>
</evidence>
<proteinExistence type="inferred from homology"/>
<feature type="transmembrane region" description="Helical" evidence="6">
    <location>
        <begin position="403"/>
        <end position="423"/>
    </location>
</feature>
<dbReference type="InterPro" id="IPR036259">
    <property type="entry name" value="MFS_trans_sf"/>
</dbReference>
<keyword evidence="5 6" id="KW-0472">Membrane</keyword>
<dbReference type="GO" id="GO:0015112">
    <property type="term" value="F:nitrate transmembrane transporter activity"/>
    <property type="evidence" value="ECO:0007669"/>
    <property type="project" value="InterPro"/>
</dbReference>
<evidence type="ECO:0000256" key="4">
    <source>
        <dbReference type="ARBA" id="ARBA00022989"/>
    </source>
</evidence>
<dbReference type="AlphaFoldDB" id="A0A366XRZ3"/>
<keyword evidence="4 6" id="KW-1133">Transmembrane helix</keyword>
<dbReference type="GO" id="GO:0005886">
    <property type="term" value="C:plasma membrane"/>
    <property type="evidence" value="ECO:0007669"/>
    <property type="project" value="UniProtKB-SubCell"/>
</dbReference>
<evidence type="ECO:0000313" key="7">
    <source>
        <dbReference type="EMBL" id="RBW68667.1"/>
    </source>
</evidence>
<evidence type="ECO:0000256" key="6">
    <source>
        <dbReference type="SAM" id="Phobius"/>
    </source>
</evidence>
<feature type="transmembrane region" description="Helical" evidence="6">
    <location>
        <begin position="309"/>
        <end position="330"/>
    </location>
</feature>
<dbReference type="SUPFAM" id="SSF103473">
    <property type="entry name" value="MFS general substrate transporter"/>
    <property type="match status" value="1"/>
</dbReference>
<comment type="similarity">
    <text evidence="2">Belongs to the major facilitator superfamily. Nitrate/nitrite porter (TC 2.A.1.8) family.</text>
</comment>
<feature type="transmembrane region" description="Helical" evidence="6">
    <location>
        <begin position="372"/>
        <end position="391"/>
    </location>
</feature>
<feature type="transmembrane region" description="Helical" evidence="6">
    <location>
        <begin position="336"/>
        <end position="360"/>
    </location>
</feature>
<gene>
    <name evidence="7" type="ORF">DS031_15015</name>
</gene>
<reference evidence="7 8" key="1">
    <citation type="submission" date="2018-07" db="EMBL/GenBank/DDBJ databases">
        <title>Lottiidibacillus patelloidae gen. nov., sp. nov., isolated from the intestinal tract of a marine limpet and the reclassification of B. taeanensis BH030017T, B. algicola KMM 3737T and B. hwajinpoensis SW-72T as genus Lottiidibacillus.</title>
        <authorList>
            <person name="Liu R."/>
            <person name="Huang Z."/>
        </authorList>
    </citation>
    <scope>NUCLEOTIDE SEQUENCE [LARGE SCALE GENOMIC DNA]</scope>
    <source>
        <strain evidence="7 8">BH030017</strain>
    </source>
</reference>
<evidence type="ECO:0000256" key="2">
    <source>
        <dbReference type="ARBA" id="ARBA00008432"/>
    </source>
</evidence>
<feature type="transmembrane region" description="Helical" evidence="6">
    <location>
        <begin position="120"/>
        <end position="142"/>
    </location>
</feature>
<dbReference type="InterPro" id="IPR044772">
    <property type="entry name" value="NO3_transporter"/>
</dbReference>
<dbReference type="Pfam" id="PF07690">
    <property type="entry name" value="MFS_1"/>
    <property type="match status" value="1"/>
</dbReference>
<dbReference type="OrthoDB" id="9773404at2"/>
<evidence type="ECO:0000256" key="1">
    <source>
        <dbReference type="ARBA" id="ARBA00004651"/>
    </source>
</evidence>
<feature type="transmembrane region" description="Helical" evidence="6">
    <location>
        <begin position="94"/>
        <end position="114"/>
    </location>
</feature>
<keyword evidence="3 6" id="KW-0812">Transmembrane</keyword>
<keyword evidence="8" id="KW-1185">Reference proteome</keyword>
<dbReference type="CDD" id="cd17341">
    <property type="entry name" value="MFS_NRT2_like"/>
    <property type="match status" value="1"/>
</dbReference>
<feature type="transmembrane region" description="Helical" evidence="6">
    <location>
        <begin position="206"/>
        <end position="224"/>
    </location>
</feature>
<protein>
    <submittedName>
        <fullName evidence="7">Nitrate/nitrite transporter</fullName>
    </submittedName>
</protein>
<evidence type="ECO:0000256" key="3">
    <source>
        <dbReference type="ARBA" id="ARBA00022692"/>
    </source>
</evidence>
<feature type="transmembrane region" description="Helical" evidence="6">
    <location>
        <begin position="28"/>
        <end position="52"/>
    </location>
</feature>
<dbReference type="Gene3D" id="1.20.1250.20">
    <property type="entry name" value="MFS general substrate transporter like domains"/>
    <property type="match status" value="1"/>
</dbReference>
<comment type="subcellular location">
    <subcellularLocation>
        <location evidence="1">Cell membrane</location>
        <topology evidence="1">Multi-pass membrane protein</topology>
    </subcellularLocation>
</comment>
<dbReference type="EMBL" id="QOCW01000017">
    <property type="protein sequence ID" value="RBW68667.1"/>
    <property type="molecule type" value="Genomic_DNA"/>
</dbReference>
<feature type="transmembrane region" description="Helical" evidence="6">
    <location>
        <begin position="64"/>
        <end position="82"/>
    </location>
</feature>
<comment type="caution">
    <text evidence="7">The sequence shown here is derived from an EMBL/GenBank/DDBJ whole genome shotgun (WGS) entry which is preliminary data.</text>
</comment>
<feature type="transmembrane region" description="Helical" evidence="6">
    <location>
        <begin position="245"/>
        <end position="266"/>
    </location>
</feature>
<feature type="transmembrane region" description="Helical" evidence="6">
    <location>
        <begin position="163"/>
        <end position="186"/>
    </location>
</feature>
<evidence type="ECO:0000256" key="5">
    <source>
        <dbReference type="ARBA" id="ARBA00023136"/>
    </source>
</evidence>
<dbReference type="InterPro" id="IPR011701">
    <property type="entry name" value="MFS"/>
</dbReference>
<sequence>MAQVVGKWNPEDTRFWEQTGKKVANRNLWISVSALFLSFAVWQIWSVVAVNLNDVGFRFSEGELFTLAALPGLIGATFRIFFTFMPGIVGGRNWTVISTGALLIPAIGIGIAVQNTETPFMTMAILAALCGIGGGNFSSSMANISPFFPKKSKGTANGLNAGLGNLGVSAVQFITPLVIGLGSIGMLTGGGQFLSDGTKVFIQNAAFVWVIPIAVVTLLALFGMDNLPGTKQTFKQQAVIFKNKHTWIMTWLYTMCFGSFIGYAAAFPLLIRSEFPELNAIGLAFLGPLVGAAVRPVGGWISDKVGSGALVTFWDIVVMIGATFGVVYFLNAHNFTGFLTMFIVLFFTTGIANGSTFRMIPFIFPEKQAPPVLGFTAAIAAYGAFLIPKVFGWSISTTGAANLALYLFIGYYVISLIVCWVFYARKNAAVKC</sequence>
<name>A0A366XRZ3_9BACI</name>
<dbReference type="PANTHER" id="PTHR23515">
    <property type="entry name" value="HIGH-AFFINITY NITRATE TRANSPORTER 2.3"/>
    <property type="match status" value="1"/>
</dbReference>